<feature type="compositionally biased region" description="Low complexity" evidence="1">
    <location>
        <begin position="367"/>
        <end position="377"/>
    </location>
</feature>
<organism evidence="2 3">
    <name type="scientific">Neolentinus lepideus HHB14362 ss-1</name>
    <dbReference type="NCBI Taxonomy" id="1314782"/>
    <lineage>
        <taxon>Eukaryota</taxon>
        <taxon>Fungi</taxon>
        <taxon>Dikarya</taxon>
        <taxon>Basidiomycota</taxon>
        <taxon>Agaricomycotina</taxon>
        <taxon>Agaricomycetes</taxon>
        <taxon>Gloeophyllales</taxon>
        <taxon>Gloeophyllaceae</taxon>
        <taxon>Neolentinus</taxon>
    </lineage>
</organism>
<protein>
    <submittedName>
        <fullName evidence="2">Uncharacterized protein</fullName>
    </submittedName>
</protein>
<dbReference type="InParanoid" id="A0A165VEB2"/>
<feature type="region of interest" description="Disordered" evidence="1">
    <location>
        <begin position="50"/>
        <end position="83"/>
    </location>
</feature>
<feature type="compositionally biased region" description="Acidic residues" evidence="1">
    <location>
        <begin position="417"/>
        <end position="426"/>
    </location>
</feature>
<reference evidence="2 3" key="1">
    <citation type="journal article" date="2016" name="Mol. Biol. Evol.">
        <title>Comparative Genomics of Early-Diverging Mushroom-Forming Fungi Provides Insights into the Origins of Lignocellulose Decay Capabilities.</title>
        <authorList>
            <person name="Nagy L.G."/>
            <person name="Riley R."/>
            <person name="Tritt A."/>
            <person name="Adam C."/>
            <person name="Daum C."/>
            <person name="Floudas D."/>
            <person name="Sun H."/>
            <person name="Yadav J.S."/>
            <person name="Pangilinan J."/>
            <person name="Larsson K.H."/>
            <person name="Matsuura K."/>
            <person name="Barry K."/>
            <person name="Labutti K."/>
            <person name="Kuo R."/>
            <person name="Ohm R.A."/>
            <person name="Bhattacharya S.S."/>
            <person name="Shirouzu T."/>
            <person name="Yoshinaga Y."/>
            <person name="Martin F.M."/>
            <person name="Grigoriev I.V."/>
            <person name="Hibbett D.S."/>
        </authorList>
    </citation>
    <scope>NUCLEOTIDE SEQUENCE [LARGE SCALE GENOMIC DNA]</scope>
    <source>
        <strain evidence="2 3">HHB14362 ss-1</strain>
    </source>
</reference>
<feature type="region of interest" description="Disordered" evidence="1">
    <location>
        <begin position="352"/>
        <end position="384"/>
    </location>
</feature>
<proteinExistence type="predicted"/>
<sequence>MPLVYHPQLENSFQDAALVPTDADDSIVLSDLVRTGETSRLRRRGAMRLDYTHRASNPAGRRGDSYPSLPPQWDPPEAGDGDEDAFRREWDAVTEQLPVDLDQEEEEVRFYTLYCGGEEEEDLEEEVFSAPSSYRPSPFPLYSPIMEGALPHRREPRKRSNGCGAVVHTRAVPRRRCGVWAAKAEASSIVVSLDESYFDKGTRSLMILRSGCGCIREGIGCAVCGNILGTRYRTCQAASDAFVASSPQSPQCPRPEGPDYFTPQQPASAGSPTYVYTFFSKNVTPSPSYDFPPRTIVTPPPLSASPEQFYVPGEEPPTVIPPPTGYVTPPDRTSPIPWPNPYIPFTRPHYIPTRGPRRSMTPVFRIPDSPASTASASPEDRVSSMPEALLSRFRLTADENEEIIPVRDRNRDRDEREEQESYDSDGELIGAEPSSPDKSATDLPLWSGR</sequence>
<evidence type="ECO:0000313" key="2">
    <source>
        <dbReference type="EMBL" id="KZT29553.1"/>
    </source>
</evidence>
<gene>
    <name evidence="2" type="ORF">NEOLEDRAFT_1056123</name>
</gene>
<feature type="region of interest" description="Disordered" evidence="1">
    <location>
        <begin position="404"/>
        <end position="449"/>
    </location>
</feature>
<dbReference type="AlphaFoldDB" id="A0A165VEB2"/>
<dbReference type="Proteomes" id="UP000076761">
    <property type="component" value="Unassembled WGS sequence"/>
</dbReference>
<evidence type="ECO:0000256" key="1">
    <source>
        <dbReference type="SAM" id="MobiDB-lite"/>
    </source>
</evidence>
<evidence type="ECO:0000313" key="3">
    <source>
        <dbReference type="Proteomes" id="UP000076761"/>
    </source>
</evidence>
<dbReference type="EMBL" id="KV425554">
    <property type="protein sequence ID" value="KZT29553.1"/>
    <property type="molecule type" value="Genomic_DNA"/>
</dbReference>
<dbReference type="STRING" id="1314782.A0A165VEB2"/>
<name>A0A165VEB2_9AGAM</name>
<dbReference type="OrthoDB" id="3270840at2759"/>
<keyword evidence="3" id="KW-1185">Reference proteome</keyword>
<accession>A0A165VEB2</accession>
<feature type="compositionally biased region" description="Basic and acidic residues" evidence="1">
    <location>
        <begin position="404"/>
        <end position="416"/>
    </location>
</feature>